<dbReference type="Proteomes" id="UP000460287">
    <property type="component" value="Unassembled WGS sequence"/>
</dbReference>
<dbReference type="InterPro" id="IPR037522">
    <property type="entry name" value="HD_GYP_dom"/>
</dbReference>
<name>A0A7X2T1X5_9CLOT</name>
<dbReference type="RefSeq" id="WP_154531955.1">
    <property type="nucleotide sequence ID" value="NZ_VULX01000021.1"/>
</dbReference>
<evidence type="ECO:0000313" key="2">
    <source>
        <dbReference type="EMBL" id="MSR92054.1"/>
    </source>
</evidence>
<dbReference type="PROSITE" id="PS51832">
    <property type="entry name" value="HD_GYP"/>
    <property type="match status" value="1"/>
</dbReference>
<dbReference type="SMART" id="SM00471">
    <property type="entry name" value="HDc"/>
    <property type="match status" value="1"/>
</dbReference>
<accession>A0A7X2T1X5</accession>
<dbReference type="EMBL" id="VULX01000021">
    <property type="protein sequence ID" value="MSR92054.1"/>
    <property type="molecule type" value="Genomic_DNA"/>
</dbReference>
<dbReference type="AlphaFoldDB" id="A0A7X2T1X5"/>
<dbReference type="Pfam" id="PF13487">
    <property type="entry name" value="HD_5"/>
    <property type="match status" value="1"/>
</dbReference>
<comment type="caution">
    <text evidence="2">The sequence shown here is derived from an EMBL/GenBank/DDBJ whole genome shotgun (WGS) entry which is preliminary data.</text>
</comment>
<dbReference type="SUPFAM" id="SSF109604">
    <property type="entry name" value="HD-domain/PDEase-like"/>
    <property type="match status" value="1"/>
</dbReference>
<organism evidence="2 3">
    <name type="scientific">Inconstantimicrobium porci</name>
    <dbReference type="NCBI Taxonomy" id="2652291"/>
    <lineage>
        <taxon>Bacteria</taxon>
        <taxon>Bacillati</taxon>
        <taxon>Bacillota</taxon>
        <taxon>Clostridia</taxon>
        <taxon>Eubacteriales</taxon>
        <taxon>Clostridiaceae</taxon>
        <taxon>Inconstantimicrobium</taxon>
    </lineage>
</organism>
<sequence length="352" mass="40093">MTEEIFDMSVKELIPGMVVSEDVISNDTLLLKKGSVLDENIIDRLNDVYLTNHVQVYIPEGVLGEKRKAIEKKKVEKAFLEVADKLKRMFAKRNSLDENGIEDLQEFAAKVEKQLNNSELALNTVLFKADVDDYIYKHGVNVAVLSALLAKWIGLADKTINLVIQAALLHDFGITKIAKELQVEPDLIMIERNYKVKDHVLIAYDVMKSIKSIDKAVTYGVLMHHERCDGSGYPLRITEEKIHSIAKIIAIADEFDVMNSNKGFIEEQGIFAPLKAIQEKSYKLLDYKYSKIFLEHMCNFYIGEEVKLNNGDVAKVLQMNINDIKNPLLLKGDEFIDLKKNKDLYVKELVIE</sequence>
<protein>
    <submittedName>
        <fullName evidence="2">HD domain-containing protein</fullName>
    </submittedName>
</protein>
<proteinExistence type="predicted"/>
<evidence type="ECO:0000313" key="3">
    <source>
        <dbReference type="Proteomes" id="UP000460287"/>
    </source>
</evidence>
<dbReference type="CDD" id="cd00077">
    <property type="entry name" value="HDc"/>
    <property type="match status" value="1"/>
</dbReference>
<gene>
    <name evidence="2" type="ORF">FYJ33_11790</name>
</gene>
<dbReference type="PANTHER" id="PTHR43155:SF2">
    <property type="entry name" value="CYCLIC DI-GMP PHOSPHODIESTERASE PA4108"/>
    <property type="match status" value="1"/>
</dbReference>
<dbReference type="PANTHER" id="PTHR43155">
    <property type="entry name" value="CYCLIC DI-GMP PHOSPHODIESTERASE PA4108-RELATED"/>
    <property type="match status" value="1"/>
</dbReference>
<keyword evidence="3" id="KW-1185">Reference proteome</keyword>
<reference evidence="2 3" key="1">
    <citation type="submission" date="2019-08" db="EMBL/GenBank/DDBJ databases">
        <title>In-depth cultivation of the pig gut microbiome towards novel bacterial diversity and tailored functional studies.</title>
        <authorList>
            <person name="Wylensek D."/>
            <person name="Hitch T.C.A."/>
            <person name="Clavel T."/>
        </authorList>
    </citation>
    <scope>NUCLEOTIDE SEQUENCE [LARGE SCALE GENOMIC DNA]</scope>
    <source>
        <strain evidence="2 3">WCA-383-APC-5B</strain>
    </source>
</reference>
<dbReference type="InterPro" id="IPR003607">
    <property type="entry name" value="HD/PDEase_dom"/>
</dbReference>
<feature type="domain" description="HD-GYP" evidence="1">
    <location>
        <begin position="113"/>
        <end position="309"/>
    </location>
</feature>
<dbReference type="Gene3D" id="1.10.3210.10">
    <property type="entry name" value="Hypothetical protein af1432"/>
    <property type="match status" value="1"/>
</dbReference>
<evidence type="ECO:0000259" key="1">
    <source>
        <dbReference type="PROSITE" id="PS51832"/>
    </source>
</evidence>